<evidence type="ECO:0000256" key="18">
    <source>
        <dbReference type="ARBA" id="ARBA00047848"/>
    </source>
</evidence>
<dbReference type="FunFam" id="3.30.70.260:FF:000012">
    <property type="entry name" value="Prephenate dehydratase"/>
    <property type="match status" value="1"/>
</dbReference>
<dbReference type="InterPro" id="IPR010957">
    <property type="entry name" value="G/b/e-P-prot_chorismate_mutase"/>
</dbReference>
<evidence type="ECO:0000256" key="15">
    <source>
        <dbReference type="ARBA" id="ARBA00023268"/>
    </source>
</evidence>
<evidence type="ECO:0000256" key="2">
    <source>
        <dbReference type="ARBA" id="ARBA00002364"/>
    </source>
</evidence>
<dbReference type="SUPFAM" id="SSF55021">
    <property type="entry name" value="ACT-like"/>
    <property type="match status" value="1"/>
</dbReference>
<dbReference type="EC" id="4.2.1.51" evidence="7"/>
<evidence type="ECO:0000256" key="12">
    <source>
        <dbReference type="ARBA" id="ARBA00023222"/>
    </source>
</evidence>
<reference evidence="24" key="2">
    <citation type="submission" date="2025-08" db="UniProtKB">
        <authorList>
            <consortium name="RefSeq"/>
        </authorList>
    </citation>
    <scope>IDENTIFICATION</scope>
</reference>
<dbReference type="InterPro" id="IPR036263">
    <property type="entry name" value="Chorismate_II_sf"/>
</dbReference>
<evidence type="ECO:0000256" key="16">
    <source>
        <dbReference type="ARBA" id="ARBA00031175"/>
    </source>
</evidence>
<dbReference type="PROSITE" id="PS51171">
    <property type="entry name" value="PREPHENATE_DEHYDR_3"/>
    <property type="match status" value="1"/>
</dbReference>
<evidence type="ECO:0000256" key="5">
    <source>
        <dbReference type="ARBA" id="ARBA00004817"/>
    </source>
</evidence>
<dbReference type="UniPathway" id="UPA00120">
    <property type="reaction ID" value="UER00203"/>
</dbReference>
<protein>
    <recommendedName>
        <fullName evidence="8">Bifunctional chorismate mutase/prephenate dehydratase</fullName>
        <ecNumber evidence="7">4.2.1.51</ecNumber>
        <ecNumber evidence="6">5.4.99.5</ecNumber>
    </recommendedName>
    <alternativeName>
        <fullName evidence="17">Chorismate mutase-prephenate dehydratase</fullName>
    </alternativeName>
    <alternativeName>
        <fullName evidence="16">p-protein</fullName>
    </alternativeName>
</protein>
<feature type="domain" description="Prephenate dehydratase" evidence="21">
    <location>
        <begin position="99"/>
        <end position="274"/>
    </location>
</feature>
<dbReference type="GO" id="GO:0004106">
    <property type="term" value="F:chorismate mutase activity"/>
    <property type="evidence" value="ECO:0007669"/>
    <property type="project" value="UniProtKB-EC"/>
</dbReference>
<dbReference type="NCBIfam" id="NF008865">
    <property type="entry name" value="PRK11898.1"/>
    <property type="match status" value="1"/>
</dbReference>
<dbReference type="PANTHER" id="PTHR21022:SF19">
    <property type="entry name" value="PREPHENATE DEHYDRATASE-RELATED"/>
    <property type="match status" value="1"/>
</dbReference>
<dbReference type="AlphaFoldDB" id="A0A8B6X327"/>
<dbReference type="Pfam" id="PF01842">
    <property type="entry name" value="ACT"/>
    <property type="match status" value="1"/>
</dbReference>
<evidence type="ECO:0000313" key="23">
    <source>
        <dbReference type="Proteomes" id="UP000675920"/>
    </source>
</evidence>
<dbReference type="InterPro" id="IPR045865">
    <property type="entry name" value="ACT-like_dom_sf"/>
</dbReference>
<dbReference type="PANTHER" id="PTHR21022">
    <property type="entry name" value="PREPHENATE DEHYDRATASE P PROTEIN"/>
    <property type="match status" value="1"/>
</dbReference>
<dbReference type="FunFam" id="3.40.190.10:FF:000029">
    <property type="entry name" value="Chorismate mutase/Prephenate dehydratase"/>
    <property type="match status" value="1"/>
</dbReference>
<dbReference type="RefSeq" id="WP_028311003.1">
    <property type="nucleotide sequence ID" value="NZ_AXWS01000008.1"/>
</dbReference>
<evidence type="ECO:0000256" key="7">
    <source>
        <dbReference type="ARBA" id="ARBA00013147"/>
    </source>
</evidence>
<evidence type="ECO:0000256" key="6">
    <source>
        <dbReference type="ARBA" id="ARBA00012404"/>
    </source>
</evidence>
<dbReference type="Gene3D" id="3.30.70.260">
    <property type="match status" value="1"/>
</dbReference>
<dbReference type="InterPro" id="IPR001086">
    <property type="entry name" value="Preph_deHydtase"/>
</dbReference>
<keyword evidence="12" id="KW-0584">Phenylalanine biosynthesis</keyword>
<dbReference type="InterPro" id="IPR002912">
    <property type="entry name" value="ACT_dom"/>
</dbReference>
<evidence type="ECO:0000256" key="17">
    <source>
        <dbReference type="ARBA" id="ARBA00031520"/>
    </source>
</evidence>
<dbReference type="CDD" id="cd04905">
    <property type="entry name" value="ACT_CM-PDT"/>
    <property type="match status" value="1"/>
</dbReference>
<dbReference type="SUPFAM" id="SSF53850">
    <property type="entry name" value="Periplasmic binding protein-like II"/>
    <property type="match status" value="1"/>
</dbReference>
<keyword evidence="11" id="KW-0057">Aromatic amino acid biosynthesis</keyword>
<dbReference type="Proteomes" id="UP000675920">
    <property type="component" value="Unplaced"/>
</dbReference>
<evidence type="ECO:0000256" key="4">
    <source>
        <dbReference type="ARBA" id="ARBA00004741"/>
    </source>
</evidence>
<dbReference type="Pfam" id="PF00800">
    <property type="entry name" value="PDT"/>
    <property type="match status" value="1"/>
</dbReference>
<dbReference type="NCBIfam" id="TIGR01807">
    <property type="entry name" value="CM_P2"/>
    <property type="match status" value="1"/>
</dbReference>
<keyword evidence="9" id="KW-0963">Cytoplasm</keyword>
<comment type="subcellular location">
    <subcellularLocation>
        <location evidence="3">Cytoplasm</location>
    </subcellularLocation>
</comment>
<evidence type="ECO:0000256" key="10">
    <source>
        <dbReference type="ARBA" id="ARBA00022605"/>
    </source>
</evidence>
<dbReference type="InterPro" id="IPR036979">
    <property type="entry name" value="CM_dom_sf"/>
</dbReference>
<dbReference type="SMART" id="SM00830">
    <property type="entry name" value="CM_2"/>
    <property type="match status" value="1"/>
</dbReference>
<dbReference type="InterPro" id="IPR018528">
    <property type="entry name" value="Preph_deHydtase_CS"/>
</dbReference>
<dbReference type="UniPathway" id="UPA00121">
    <property type="reaction ID" value="UER00345"/>
</dbReference>
<reference evidence="24" key="1">
    <citation type="journal article" date="2005" name="J. Biol. Chem.">
        <title>pheA (Rv3838c) of Mycobacterium tuberculosis encodes an allosterically regulated monofunctional prephenate dehydratase that requires both catalytic and regulatory domains for optimum activity.</title>
        <authorList>
            <person name="Prakash P."/>
            <person name="Pathak N."/>
            <person name="Hasnain S.E."/>
        </authorList>
    </citation>
    <scope>NUCLEOTIDE SEQUENCE</scope>
</reference>
<dbReference type="PROSITE" id="PS51168">
    <property type="entry name" value="CHORISMATE_MUT_2"/>
    <property type="match status" value="1"/>
</dbReference>
<dbReference type="PROSITE" id="PS51671">
    <property type="entry name" value="ACT"/>
    <property type="match status" value="1"/>
</dbReference>
<comment type="pathway">
    <text evidence="4">Amino-acid biosynthesis; L-phenylalanine biosynthesis; phenylpyruvate from prephenate: step 1/1.</text>
</comment>
<evidence type="ECO:0000259" key="21">
    <source>
        <dbReference type="PROSITE" id="PS51171"/>
    </source>
</evidence>
<dbReference type="Pfam" id="PF01817">
    <property type="entry name" value="CM_2"/>
    <property type="match status" value="1"/>
</dbReference>
<proteinExistence type="predicted"/>
<gene>
    <name evidence="24" type="primary">pheA</name>
</gene>
<evidence type="ECO:0000313" key="24">
    <source>
        <dbReference type="RefSeq" id="WP_028311003.1"/>
    </source>
</evidence>
<evidence type="ECO:0000259" key="22">
    <source>
        <dbReference type="PROSITE" id="PS51671"/>
    </source>
</evidence>
<dbReference type="SUPFAM" id="SSF48600">
    <property type="entry name" value="Chorismate mutase II"/>
    <property type="match status" value="1"/>
</dbReference>
<dbReference type="InterPro" id="IPR002701">
    <property type="entry name" value="CM_II_prokaryot"/>
</dbReference>
<dbReference type="GO" id="GO:0005737">
    <property type="term" value="C:cytoplasm"/>
    <property type="evidence" value="ECO:0007669"/>
    <property type="project" value="UniProtKB-SubCell"/>
</dbReference>
<evidence type="ECO:0000256" key="3">
    <source>
        <dbReference type="ARBA" id="ARBA00004496"/>
    </source>
</evidence>
<feature type="site" description="Essential for prephenate dehydratase activity" evidence="19">
    <location>
        <position position="267"/>
    </location>
</feature>
<dbReference type="OrthoDB" id="9802281at2"/>
<dbReference type="Gene3D" id="1.20.59.10">
    <property type="entry name" value="Chorismate mutase"/>
    <property type="match status" value="1"/>
</dbReference>
<keyword evidence="23" id="KW-1185">Reference proteome</keyword>
<comment type="catalytic activity">
    <reaction evidence="18">
        <text>prephenate + H(+) = 3-phenylpyruvate + CO2 + H2O</text>
        <dbReference type="Rhea" id="RHEA:21648"/>
        <dbReference type="ChEBI" id="CHEBI:15377"/>
        <dbReference type="ChEBI" id="CHEBI:15378"/>
        <dbReference type="ChEBI" id="CHEBI:16526"/>
        <dbReference type="ChEBI" id="CHEBI:18005"/>
        <dbReference type="ChEBI" id="CHEBI:29934"/>
        <dbReference type="EC" id="4.2.1.51"/>
    </reaction>
</comment>
<comment type="pathway">
    <text evidence="5">Metabolic intermediate biosynthesis; prephenate biosynthesis; prephenate from chorismate: step 1/1.</text>
</comment>
<dbReference type="InterPro" id="IPR008242">
    <property type="entry name" value="Chor_mutase/pphenate_deHydtase"/>
</dbReference>
<accession>A0A8B6X327</accession>
<feature type="domain" description="Chorismate mutase" evidence="20">
    <location>
        <begin position="9"/>
        <end position="99"/>
    </location>
</feature>
<evidence type="ECO:0000256" key="8">
    <source>
        <dbReference type="ARBA" id="ARBA00014401"/>
    </source>
</evidence>
<dbReference type="Gene3D" id="3.40.190.10">
    <property type="entry name" value="Periplasmic binding protein-like II"/>
    <property type="match status" value="2"/>
</dbReference>
<evidence type="ECO:0000256" key="11">
    <source>
        <dbReference type="ARBA" id="ARBA00023141"/>
    </source>
</evidence>
<sequence length="369" mass="40081">MTDNAQPTPSLDAELKPLRDRIDTLDQTIIQLLNERAGVAMEVGEVKKRYHAPAFRPEREAEVLRKIVAGNPGPLRGDSLHFIYREIMSACRALENTTRVAFLGPVGTFSEAAAFAAFGKSVEGQPCASIDEVFRATEAGTADFGVVPVENSTEGVVNRTLDLLLHTPLRISGEVEIPVHHNLMTRSGNMDGVTRICAHAQALAQCATWLSTHYPEIERTPVASNAEAARMARDDATVAGVASAAAATNFGVHIVARNIQDDPHNSTRFAVIGTLDTAPSGRDQTSLVVSTPNVPGAVHKLLEPLARNEVSMTRFESRPNRTRVGTGVWTYYFYIDIEGHQRDPKVAAALAELRELCAFFKVLGSYPLT</sequence>
<dbReference type="CDD" id="cd13630">
    <property type="entry name" value="PBP2_PDT_1"/>
    <property type="match status" value="1"/>
</dbReference>
<organism evidence="23 24">
    <name type="scientific">Derxia gummosa DSM 723</name>
    <dbReference type="NCBI Taxonomy" id="1121388"/>
    <lineage>
        <taxon>Bacteria</taxon>
        <taxon>Pseudomonadati</taxon>
        <taxon>Pseudomonadota</taxon>
        <taxon>Betaproteobacteria</taxon>
        <taxon>Burkholderiales</taxon>
        <taxon>Alcaligenaceae</taxon>
        <taxon>Derxia</taxon>
    </lineage>
</organism>
<name>A0A8B6X327_9BURK</name>
<evidence type="ECO:0000256" key="9">
    <source>
        <dbReference type="ARBA" id="ARBA00022490"/>
    </source>
</evidence>
<evidence type="ECO:0000256" key="13">
    <source>
        <dbReference type="ARBA" id="ARBA00023235"/>
    </source>
</evidence>
<keyword evidence="14" id="KW-0456">Lyase</keyword>
<feature type="domain" description="ACT" evidence="22">
    <location>
        <begin position="286"/>
        <end position="367"/>
    </location>
</feature>
<keyword evidence="15" id="KW-0511">Multifunctional enzyme</keyword>
<dbReference type="PIRSF" id="PIRSF001500">
    <property type="entry name" value="Chor_mut_pdt_Ppr"/>
    <property type="match status" value="1"/>
</dbReference>
<keyword evidence="10" id="KW-0028">Amino-acid biosynthesis</keyword>
<dbReference type="GO" id="GO:0004664">
    <property type="term" value="F:prephenate dehydratase activity"/>
    <property type="evidence" value="ECO:0007669"/>
    <property type="project" value="UniProtKB-EC"/>
</dbReference>
<dbReference type="GO" id="GO:0046417">
    <property type="term" value="P:chorismate metabolic process"/>
    <property type="evidence" value="ECO:0007669"/>
    <property type="project" value="InterPro"/>
</dbReference>
<evidence type="ECO:0000256" key="19">
    <source>
        <dbReference type="PIRSR" id="PIRSR001500-2"/>
    </source>
</evidence>
<keyword evidence="13" id="KW-0413">Isomerase</keyword>
<evidence type="ECO:0000256" key="1">
    <source>
        <dbReference type="ARBA" id="ARBA00000824"/>
    </source>
</evidence>
<comment type="catalytic activity">
    <reaction evidence="1">
        <text>chorismate = prephenate</text>
        <dbReference type="Rhea" id="RHEA:13897"/>
        <dbReference type="ChEBI" id="CHEBI:29748"/>
        <dbReference type="ChEBI" id="CHEBI:29934"/>
        <dbReference type="EC" id="5.4.99.5"/>
    </reaction>
</comment>
<dbReference type="PROSITE" id="PS00858">
    <property type="entry name" value="PREPHENATE_DEHYDR_2"/>
    <property type="match status" value="1"/>
</dbReference>
<evidence type="ECO:0000259" key="20">
    <source>
        <dbReference type="PROSITE" id="PS51168"/>
    </source>
</evidence>
<dbReference type="EC" id="5.4.99.5" evidence="6"/>
<comment type="function">
    <text evidence="2">Catalyzes the Claisen rearrangement of chorismate to prephenate and the decarboxylation/dehydration of prephenate to phenylpyruvate.</text>
</comment>
<dbReference type="GO" id="GO:0009094">
    <property type="term" value="P:L-phenylalanine biosynthetic process"/>
    <property type="evidence" value="ECO:0007669"/>
    <property type="project" value="UniProtKB-UniPathway"/>
</dbReference>
<evidence type="ECO:0000256" key="14">
    <source>
        <dbReference type="ARBA" id="ARBA00023239"/>
    </source>
</evidence>